<feature type="compositionally biased region" description="Acidic residues" evidence="1">
    <location>
        <begin position="64"/>
        <end position="77"/>
    </location>
</feature>
<protein>
    <submittedName>
        <fullName evidence="2">Uncharacterized protein</fullName>
    </submittedName>
</protein>
<evidence type="ECO:0000256" key="1">
    <source>
        <dbReference type="SAM" id="MobiDB-lite"/>
    </source>
</evidence>
<dbReference type="eggNOG" id="arCOG04689">
    <property type="taxonomic scope" value="Archaea"/>
</dbReference>
<reference evidence="2 3" key="1">
    <citation type="journal article" date="2009" name="Stand. Genomic Sci.">
        <title>Complete genome sequence of Halorhabdus utahensis type strain (AX-2).</title>
        <authorList>
            <person name="Anderson I."/>
            <person name="Tindall B.J."/>
            <person name="Pomrenke H."/>
            <person name="Goker M."/>
            <person name="Lapidus A."/>
            <person name="Nolan M."/>
            <person name="Copeland A."/>
            <person name="Glavina Del Rio T."/>
            <person name="Chen F."/>
            <person name="Tice H."/>
            <person name="Cheng J.F."/>
            <person name="Lucas S."/>
            <person name="Chertkov O."/>
            <person name="Bruce D."/>
            <person name="Brettin T."/>
            <person name="Detter J.C."/>
            <person name="Han C."/>
            <person name="Goodwin L."/>
            <person name="Land M."/>
            <person name="Hauser L."/>
            <person name="Chang Y.J."/>
            <person name="Jeffries C.D."/>
            <person name="Pitluck S."/>
            <person name="Pati A."/>
            <person name="Mavromatis K."/>
            <person name="Ivanova N."/>
            <person name="Ovchinnikova G."/>
            <person name="Chen A."/>
            <person name="Palaniappan K."/>
            <person name="Chain P."/>
            <person name="Rohde M."/>
            <person name="Bristow J."/>
            <person name="Eisen J.A."/>
            <person name="Markowitz V."/>
            <person name="Hugenholtz P."/>
            <person name="Kyrpides N.C."/>
            <person name="Klenk H.P."/>
        </authorList>
    </citation>
    <scope>NUCLEOTIDE SEQUENCE [LARGE SCALE GENOMIC DNA]</scope>
    <source>
        <strain evidence="3">DSM 12940 / JCM 11049 / AX-2</strain>
    </source>
</reference>
<gene>
    <name evidence="2" type="ordered locus">Huta_0146</name>
</gene>
<dbReference type="HOGENOM" id="CLU_057816_0_0_2"/>
<accession>C7NP43</accession>
<keyword evidence="3" id="KW-1185">Reference proteome</keyword>
<dbReference type="Pfam" id="PF23373">
    <property type="entry name" value="DUF7093"/>
    <property type="match status" value="1"/>
</dbReference>
<dbReference type="KEGG" id="hut:Huta_0146"/>
<dbReference type="Proteomes" id="UP000002071">
    <property type="component" value="Chromosome"/>
</dbReference>
<feature type="region of interest" description="Disordered" evidence="1">
    <location>
        <begin position="54"/>
        <end position="225"/>
    </location>
</feature>
<dbReference type="EMBL" id="CP001687">
    <property type="protein sequence ID" value="ACV10334.1"/>
    <property type="molecule type" value="Genomic_DNA"/>
</dbReference>
<feature type="compositionally biased region" description="Polar residues" evidence="1">
    <location>
        <begin position="152"/>
        <end position="162"/>
    </location>
</feature>
<organism evidence="2 3">
    <name type="scientific">Halorhabdus utahensis (strain DSM 12940 / JCM 11049 / AX-2)</name>
    <dbReference type="NCBI Taxonomy" id="519442"/>
    <lineage>
        <taxon>Archaea</taxon>
        <taxon>Methanobacteriati</taxon>
        <taxon>Methanobacteriota</taxon>
        <taxon>Stenosarchaea group</taxon>
        <taxon>Halobacteria</taxon>
        <taxon>Halobacteriales</taxon>
        <taxon>Haloarculaceae</taxon>
        <taxon>Halorhabdus</taxon>
    </lineage>
</organism>
<dbReference type="AlphaFoldDB" id="C7NP43"/>
<dbReference type="STRING" id="519442.Huta_0146"/>
<dbReference type="InterPro" id="IPR055519">
    <property type="entry name" value="DUF7093"/>
</dbReference>
<feature type="compositionally biased region" description="Acidic residues" evidence="1">
    <location>
        <begin position="117"/>
        <end position="133"/>
    </location>
</feature>
<sequence length="267" mass="28372">MAMGIKCSVFGHDFGETTVERDREEQGNEVVSTIREVETCRRCGETRVVSENTEVTTIKTPEDVATEEEATADESDGQPDATPAATDIVDAEAGEPVAEADPTNAEPSDETAQYESPAEDDGVILEDDDEDDPVREPGEWPESTDPEESTRTDTGSAGQTTTESEDVEPSVGPDLSVDVTTDDGSPSAEPAEGSSTDDEAEVWSSTDPDLGDAQQAVEDGDTGTNTIVDGQFRCTECGFTTPVESSSLREGDYCPDCHQGMLVIEAQ</sequence>
<proteinExistence type="predicted"/>
<name>C7NP43_HALUD</name>
<evidence type="ECO:0000313" key="2">
    <source>
        <dbReference type="EMBL" id="ACV10334.1"/>
    </source>
</evidence>
<evidence type="ECO:0000313" key="3">
    <source>
        <dbReference type="Proteomes" id="UP000002071"/>
    </source>
</evidence>